<dbReference type="GO" id="GO:0051539">
    <property type="term" value="F:4 iron, 4 sulfur cluster binding"/>
    <property type="evidence" value="ECO:0007669"/>
    <property type="project" value="UniProtKB-KW"/>
</dbReference>
<dbReference type="EMBL" id="AUZY01001119">
    <property type="protein sequence ID" value="EQD76177.1"/>
    <property type="molecule type" value="Genomic_DNA"/>
</dbReference>
<dbReference type="Pfam" id="PF00730">
    <property type="entry name" value="HhH-GPD"/>
    <property type="match status" value="1"/>
</dbReference>
<comment type="caution">
    <text evidence="6">The sequence shown here is derived from an EMBL/GenBank/DDBJ whole genome shotgun (WGS) entry which is preliminary data.</text>
</comment>
<dbReference type="GO" id="GO:0006284">
    <property type="term" value="P:base-excision repair"/>
    <property type="evidence" value="ECO:0007669"/>
    <property type="project" value="InterPro"/>
</dbReference>
<keyword evidence="6" id="KW-0540">Nuclease</keyword>
<dbReference type="Gene3D" id="1.10.340.30">
    <property type="entry name" value="Hypothetical protein, domain 2"/>
    <property type="match status" value="1"/>
</dbReference>
<dbReference type="AlphaFoldDB" id="T1C2F7"/>
<dbReference type="InterPro" id="IPR023170">
    <property type="entry name" value="HhH_base_excis_C"/>
</dbReference>
<evidence type="ECO:0000259" key="5">
    <source>
        <dbReference type="SMART" id="SM00478"/>
    </source>
</evidence>
<dbReference type="InterPro" id="IPR003265">
    <property type="entry name" value="HhH-GPD_domain"/>
</dbReference>
<dbReference type="InterPro" id="IPR011257">
    <property type="entry name" value="DNA_glycosylase"/>
</dbReference>
<dbReference type="SUPFAM" id="SSF48150">
    <property type="entry name" value="DNA-glycosylase"/>
    <property type="match status" value="1"/>
</dbReference>
<feature type="domain" description="HhH-GPD" evidence="5">
    <location>
        <begin position="46"/>
        <end position="200"/>
    </location>
</feature>
<evidence type="ECO:0000256" key="2">
    <source>
        <dbReference type="ARBA" id="ARBA00022723"/>
    </source>
</evidence>
<keyword evidence="6" id="KW-0378">Hydrolase</keyword>
<evidence type="ECO:0000313" key="6">
    <source>
        <dbReference type="EMBL" id="EQD76177.1"/>
    </source>
</evidence>
<keyword evidence="1" id="KW-0004">4Fe-4S</keyword>
<reference evidence="6" key="1">
    <citation type="submission" date="2013-08" db="EMBL/GenBank/DDBJ databases">
        <authorList>
            <person name="Mendez C."/>
            <person name="Richter M."/>
            <person name="Ferrer M."/>
            <person name="Sanchez J."/>
        </authorList>
    </citation>
    <scope>NUCLEOTIDE SEQUENCE</scope>
</reference>
<proteinExistence type="predicted"/>
<reference evidence="6" key="2">
    <citation type="journal article" date="2014" name="ISME J.">
        <title>Microbial stratification in low pH oxic and suboxic macroscopic growths along an acid mine drainage.</title>
        <authorList>
            <person name="Mendez-Garcia C."/>
            <person name="Mesa V."/>
            <person name="Sprenger R.R."/>
            <person name="Richter M."/>
            <person name="Diez M.S."/>
            <person name="Solano J."/>
            <person name="Bargiela R."/>
            <person name="Golyshina O.V."/>
            <person name="Manteca A."/>
            <person name="Ramos J.L."/>
            <person name="Gallego J.R."/>
            <person name="Llorente I."/>
            <person name="Martins Dos Santos V.A."/>
            <person name="Jensen O.N."/>
            <person name="Pelaez A.I."/>
            <person name="Sanchez J."/>
            <person name="Ferrer M."/>
        </authorList>
    </citation>
    <scope>NUCLEOTIDE SEQUENCE</scope>
</reference>
<evidence type="ECO:0000256" key="3">
    <source>
        <dbReference type="ARBA" id="ARBA00023004"/>
    </source>
</evidence>
<organism evidence="6">
    <name type="scientific">mine drainage metagenome</name>
    <dbReference type="NCBI Taxonomy" id="410659"/>
    <lineage>
        <taxon>unclassified sequences</taxon>
        <taxon>metagenomes</taxon>
        <taxon>ecological metagenomes</taxon>
    </lineage>
</organism>
<evidence type="ECO:0000256" key="1">
    <source>
        <dbReference type="ARBA" id="ARBA00022485"/>
    </source>
</evidence>
<keyword evidence="4" id="KW-0411">Iron-sulfur</keyword>
<dbReference type="GO" id="GO:0046872">
    <property type="term" value="F:metal ion binding"/>
    <property type="evidence" value="ECO:0007669"/>
    <property type="project" value="UniProtKB-KW"/>
</dbReference>
<evidence type="ECO:0000256" key="4">
    <source>
        <dbReference type="ARBA" id="ARBA00023014"/>
    </source>
</evidence>
<dbReference type="CDD" id="cd00056">
    <property type="entry name" value="ENDO3c"/>
    <property type="match status" value="1"/>
</dbReference>
<dbReference type="GO" id="GO:0004519">
    <property type="term" value="F:endonuclease activity"/>
    <property type="evidence" value="ECO:0007669"/>
    <property type="project" value="UniProtKB-KW"/>
</dbReference>
<dbReference type="PANTHER" id="PTHR10359:SF19">
    <property type="entry name" value="DNA REPAIR GLYCOSYLASE MJ1434-RELATED"/>
    <property type="match status" value="1"/>
</dbReference>
<protein>
    <submittedName>
        <fullName evidence="6">Endonuclease III</fullName>
    </submittedName>
</protein>
<keyword evidence="2" id="KW-0479">Metal-binding</keyword>
<dbReference type="SMART" id="SM00478">
    <property type="entry name" value="ENDO3c"/>
    <property type="match status" value="1"/>
</dbReference>
<gene>
    <name evidence="6" type="ORF">B1B_01850</name>
</gene>
<dbReference type="Gene3D" id="1.10.1670.10">
    <property type="entry name" value="Helix-hairpin-Helix base-excision DNA repair enzymes (C-terminal)"/>
    <property type="match status" value="1"/>
</dbReference>
<dbReference type="PIRSF" id="PIRSF001435">
    <property type="entry name" value="Nth"/>
    <property type="match status" value="1"/>
</dbReference>
<keyword evidence="3" id="KW-0408">Iron</keyword>
<dbReference type="PANTHER" id="PTHR10359">
    <property type="entry name" value="A/G-SPECIFIC ADENINE GLYCOSYLASE/ENDONUCLEASE III"/>
    <property type="match status" value="1"/>
</dbReference>
<accession>T1C2F7</accession>
<sequence length="239" mass="27680">MRIEQASTTVLRRIREIHTRLVSCFGHQKDWWPAESPFETLLGAVLVQHTRWFAVAKVLDRLRCETRFDPKRLLEVRVSVLESWLRPAGCHHQKAHRIRALSAWCGEQGFGRLAHLPTALLRERLLAQEGIGPETADAILLYAFRRRVWITDRSALRLYSRIGLCADRAPDFQERILPHLPRGIEWRKEHHALIVLHGQRFCRNEPKCPVCPMSCLCEWSHRAQESGDVIRTAPAQNPT</sequence>
<name>T1C2F7_9ZZZZ</name>
<keyword evidence="6" id="KW-0255">Endonuclease</keyword>